<reference evidence="3 4" key="1">
    <citation type="submission" date="2016-10" db="EMBL/GenBank/DDBJ databases">
        <authorList>
            <person name="Varghese N."/>
            <person name="Submissions S."/>
        </authorList>
    </citation>
    <scope>NUCLEOTIDE SEQUENCE [LARGE SCALE GENOMIC DNA]</scope>
    <source>
        <strain evidence="3 4">DSM 18839</strain>
    </source>
</reference>
<organism evidence="3 4">
    <name type="scientific">Thalassobaculum litoreum DSM 18839</name>
    <dbReference type="NCBI Taxonomy" id="1123362"/>
    <lineage>
        <taxon>Bacteria</taxon>
        <taxon>Pseudomonadati</taxon>
        <taxon>Pseudomonadota</taxon>
        <taxon>Alphaproteobacteria</taxon>
        <taxon>Rhodospirillales</taxon>
        <taxon>Thalassobaculaceae</taxon>
        <taxon>Thalassobaculum</taxon>
    </lineage>
</organism>
<protein>
    <submittedName>
        <fullName evidence="3">Polymer-forming protein</fullName>
    </submittedName>
</protein>
<comment type="similarity">
    <text evidence="1">Belongs to the bactofilin family.</text>
</comment>
<accession>A0A8G2EV65</accession>
<feature type="compositionally biased region" description="Polar residues" evidence="2">
    <location>
        <begin position="40"/>
        <end position="53"/>
    </location>
</feature>
<name>A0A8G2EV65_9PROT</name>
<proteinExistence type="inferred from homology"/>
<dbReference type="PANTHER" id="PTHR35024">
    <property type="entry name" value="HYPOTHETICAL CYTOSOLIC PROTEIN"/>
    <property type="match status" value="1"/>
</dbReference>
<dbReference type="Proteomes" id="UP000198615">
    <property type="component" value="Unassembled WGS sequence"/>
</dbReference>
<sequence length="228" mass="23760">MFRRRRASEMPRDGNVEPVMDAGASKESGSDTDDLSSSTPIGSQSEGADSVSGSPDSDTVRPDTSTSSPSSAASDSKGSAMSASTPPRTPGQGFVPEIPRRSAADIPGAPQRRPTAPRGNEESKRLLVGKDISLSGEITACDSLVVEGTVQATLEHSQSLEVTDTGLYRGKVTIEEAIIAGRFEGELSVRGTLSVKATGVLEGKVRFNKLEVELGGVIKGDISPLTEE</sequence>
<keyword evidence="4" id="KW-1185">Reference proteome</keyword>
<dbReference type="PANTHER" id="PTHR35024:SF4">
    <property type="entry name" value="POLYMER-FORMING CYTOSKELETAL PROTEIN"/>
    <property type="match status" value="1"/>
</dbReference>
<dbReference type="InterPro" id="IPR007607">
    <property type="entry name" value="BacA/B"/>
</dbReference>
<dbReference type="AlphaFoldDB" id="A0A8G2EV65"/>
<evidence type="ECO:0000256" key="2">
    <source>
        <dbReference type="SAM" id="MobiDB-lite"/>
    </source>
</evidence>
<comment type="caution">
    <text evidence="3">The sequence shown here is derived from an EMBL/GenBank/DDBJ whole genome shotgun (WGS) entry which is preliminary data.</text>
</comment>
<evidence type="ECO:0000256" key="1">
    <source>
        <dbReference type="ARBA" id="ARBA00044755"/>
    </source>
</evidence>
<evidence type="ECO:0000313" key="3">
    <source>
        <dbReference type="EMBL" id="SDF74190.1"/>
    </source>
</evidence>
<dbReference type="Pfam" id="PF04519">
    <property type="entry name" value="Bactofilin"/>
    <property type="match status" value="1"/>
</dbReference>
<dbReference type="EMBL" id="FNBW01000006">
    <property type="protein sequence ID" value="SDF74190.1"/>
    <property type="molecule type" value="Genomic_DNA"/>
</dbReference>
<dbReference type="OrthoDB" id="7349510at2"/>
<feature type="region of interest" description="Disordered" evidence="2">
    <location>
        <begin position="1"/>
        <end position="124"/>
    </location>
</feature>
<evidence type="ECO:0000313" key="4">
    <source>
        <dbReference type="Proteomes" id="UP000198615"/>
    </source>
</evidence>
<gene>
    <name evidence="3" type="ORF">SAMN05660686_02149</name>
</gene>
<feature type="compositionally biased region" description="Low complexity" evidence="2">
    <location>
        <begin position="54"/>
        <end position="85"/>
    </location>
</feature>